<dbReference type="InterPro" id="IPR052017">
    <property type="entry name" value="TSUP"/>
</dbReference>
<feature type="transmembrane region" description="Helical" evidence="8">
    <location>
        <begin position="263"/>
        <end position="285"/>
    </location>
</feature>
<feature type="transmembrane region" description="Helical" evidence="8">
    <location>
        <begin position="45"/>
        <end position="66"/>
    </location>
</feature>
<dbReference type="Proteomes" id="UP000320179">
    <property type="component" value="Chromosome"/>
</dbReference>
<evidence type="ECO:0000256" key="4">
    <source>
        <dbReference type="ARBA" id="ARBA00022475"/>
    </source>
</evidence>
<evidence type="ECO:0000313" key="10">
    <source>
        <dbReference type="Proteomes" id="UP000320179"/>
    </source>
</evidence>
<dbReference type="AlphaFoldDB" id="A0AAE6KV88"/>
<feature type="transmembrane region" description="Helical" evidence="8">
    <location>
        <begin position="7"/>
        <end position="39"/>
    </location>
</feature>
<dbReference type="InterPro" id="IPR002781">
    <property type="entry name" value="TM_pro_TauE-like"/>
</dbReference>
<dbReference type="RefSeq" id="WP_140799858.1">
    <property type="nucleotide sequence ID" value="NZ_CP017173.1"/>
</dbReference>
<dbReference type="EMBL" id="CP017174">
    <property type="protein sequence ID" value="QDE71001.1"/>
    <property type="molecule type" value="Genomic_DNA"/>
</dbReference>
<dbReference type="Pfam" id="PF01925">
    <property type="entry name" value="TauE"/>
    <property type="match status" value="1"/>
</dbReference>
<protein>
    <recommendedName>
        <fullName evidence="8">Probable membrane transporter protein</fullName>
    </recommendedName>
</protein>
<evidence type="ECO:0000256" key="7">
    <source>
        <dbReference type="ARBA" id="ARBA00023136"/>
    </source>
</evidence>
<gene>
    <name evidence="9" type="ORF">BHS09_30705</name>
</gene>
<evidence type="ECO:0000313" key="9">
    <source>
        <dbReference type="EMBL" id="QDE71001.1"/>
    </source>
</evidence>
<evidence type="ECO:0000256" key="8">
    <source>
        <dbReference type="RuleBase" id="RU363041"/>
    </source>
</evidence>
<comment type="similarity">
    <text evidence="2 8">Belongs to the 4-toluene sulfonate uptake permease (TSUP) (TC 2.A.102) family.</text>
</comment>
<feature type="transmembrane region" description="Helical" evidence="8">
    <location>
        <begin position="87"/>
        <end position="110"/>
    </location>
</feature>
<feature type="transmembrane region" description="Helical" evidence="8">
    <location>
        <begin position="230"/>
        <end position="251"/>
    </location>
</feature>
<reference evidence="9 10" key="1">
    <citation type="journal article" date="2019" name="Science">
        <title>Social genes are selection hotspots in kin groups of a soil microbe.</title>
        <authorList>
            <person name="Wielgoss S."/>
            <person name="Wolfensberger R."/>
            <person name="Sun L."/>
            <person name="Fiegna F."/>
            <person name="Velicer G.J."/>
        </authorList>
    </citation>
    <scope>NUCLEOTIDE SEQUENCE [LARGE SCALE GENOMIC DNA]</scope>
    <source>
        <strain evidence="9 10">MC3.5.9c15</strain>
    </source>
</reference>
<proteinExistence type="inferred from homology"/>
<accession>A0AAE6KV88</accession>
<evidence type="ECO:0000256" key="1">
    <source>
        <dbReference type="ARBA" id="ARBA00004651"/>
    </source>
</evidence>
<organism evidence="9 10">
    <name type="scientific">Myxococcus xanthus</name>
    <dbReference type="NCBI Taxonomy" id="34"/>
    <lineage>
        <taxon>Bacteria</taxon>
        <taxon>Pseudomonadati</taxon>
        <taxon>Myxococcota</taxon>
        <taxon>Myxococcia</taxon>
        <taxon>Myxococcales</taxon>
        <taxon>Cystobacterineae</taxon>
        <taxon>Myxococcaceae</taxon>
        <taxon>Myxococcus</taxon>
    </lineage>
</organism>
<keyword evidence="4 8" id="KW-1003">Cell membrane</keyword>
<evidence type="ECO:0000256" key="3">
    <source>
        <dbReference type="ARBA" id="ARBA00022448"/>
    </source>
</evidence>
<keyword evidence="6 8" id="KW-1133">Transmembrane helix</keyword>
<feature type="transmembrane region" description="Helical" evidence="8">
    <location>
        <begin position="208"/>
        <end position="224"/>
    </location>
</feature>
<sequence>MNPTMVFWLFAAAFGASALGGVLGMASGIFIVPILTLFFNIDIHVAIGASIISVIACSCGSAAPLLKRRLTNIRLAIVLETATTLGALTGVFLIGIVSNSFLYGLFAFILTLSAKQMLARRREVEVADTSGPNVKSLATVLRLHSSFPDHASGRDVPYQVGHVPLSLALMYGAGVISALLGIGSGVLKIPAMDTALRLPIKVSSATSNFMIGVTAAASAGAYFVRGDIDIGIAGPVALGSVVGAFVGARLLMRLPAEKLRISFVVILTLLAVQMLLSALGVQFLGGSA</sequence>
<evidence type="ECO:0000256" key="2">
    <source>
        <dbReference type="ARBA" id="ARBA00009142"/>
    </source>
</evidence>
<keyword evidence="5 8" id="KW-0812">Transmembrane</keyword>
<keyword evidence="7 8" id="KW-0472">Membrane</keyword>
<name>A0AAE6KV88_MYXXA</name>
<keyword evidence="3" id="KW-0813">Transport</keyword>
<feature type="transmembrane region" description="Helical" evidence="8">
    <location>
        <begin position="168"/>
        <end position="187"/>
    </location>
</feature>
<dbReference type="GO" id="GO:0005886">
    <property type="term" value="C:plasma membrane"/>
    <property type="evidence" value="ECO:0007669"/>
    <property type="project" value="UniProtKB-SubCell"/>
</dbReference>
<evidence type="ECO:0000256" key="6">
    <source>
        <dbReference type="ARBA" id="ARBA00022989"/>
    </source>
</evidence>
<dbReference type="PANTHER" id="PTHR30269">
    <property type="entry name" value="TRANSMEMBRANE PROTEIN YFCA"/>
    <property type="match status" value="1"/>
</dbReference>
<evidence type="ECO:0000256" key="5">
    <source>
        <dbReference type="ARBA" id="ARBA00022692"/>
    </source>
</evidence>
<comment type="subcellular location">
    <subcellularLocation>
        <location evidence="1 8">Cell membrane</location>
        <topology evidence="1 8">Multi-pass membrane protein</topology>
    </subcellularLocation>
</comment>
<dbReference type="PANTHER" id="PTHR30269:SF23">
    <property type="entry name" value="MEMBRANE TRANSPORTER PROTEIN YDHB-RELATED"/>
    <property type="match status" value="1"/>
</dbReference>